<accession>A0ABP7YSH4</accession>
<proteinExistence type="predicted"/>
<evidence type="ECO:0000313" key="3">
    <source>
        <dbReference type="Proteomes" id="UP001500266"/>
    </source>
</evidence>
<dbReference type="EMBL" id="BAABDO010000033">
    <property type="protein sequence ID" value="GAA4140494.1"/>
    <property type="molecule type" value="Genomic_DNA"/>
</dbReference>
<protein>
    <submittedName>
        <fullName evidence="2">Uncharacterized protein</fullName>
    </submittedName>
</protein>
<evidence type="ECO:0000256" key="1">
    <source>
        <dbReference type="SAM" id="MobiDB-lite"/>
    </source>
</evidence>
<feature type="region of interest" description="Disordered" evidence="1">
    <location>
        <begin position="1"/>
        <end position="24"/>
    </location>
</feature>
<keyword evidence="3" id="KW-1185">Reference proteome</keyword>
<sequence length="52" mass="6177">MLDDEEDELDEESDDEDEPFELDDSDVLEEELLEPLEVPRVEDELELRLSVR</sequence>
<comment type="caution">
    <text evidence="2">The sequence shown here is derived from an EMBL/GenBank/DDBJ whole genome shotgun (WGS) entry which is preliminary data.</text>
</comment>
<evidence type="ECO:0000313" key="2">
    <source>
        <dbReference type="EMBL" id="GAA4140494.1"/>
    </source>
</evidence>
<dbReference type="Proteomes" id="UP001500266">
    <property type="component" value="Unassembled WGS sequence"/>
</dbReference>
<reference evidence="3" key="1">
    <citation type="journal article" date="2019" name="Int. J. Syst. Evol. Microbiol.">
        <title>The Global Catalogue of Microorganisms (GCM) 10K type strain sequencing project: providing services to taxonomists for standard genome sequencing and annotation.</title>
        <authorList>
            <consortium name="The Broad Institute Genomics Platform"/>
            <consortium name="The Broad Institute Genome Sequencing Center for Infectious Disease"/>
            <person name="Wu L."/>
            <person name="Ma J."/>
        </authorList>
    </citation>
    <scope>NUCLEOTIDE SEQUENCE [LARGE SCALE GENOMIC DNA]</scope>
    <source>
        <strain evidence="3">JCM 17316</strain>
    </source>
</reference>
<gene>
    <name evidence="2" type="ORF">GCM10022416_27680</name>
</gene>
<dbReference type="RefSeq" id="WP_378272769.1">
    <property type="nucleotide sequence ID" value="NZ_JBHTFR010000001.1"/>
</dbReference>
<name>A0ABP7YSH4_9ACTN</name>
<organism evidence="2 3">
    <name type="scientific">Actinomadura keratinilytica</name>
    <dbReference type="NCBI Taxonomy" id="547461"/>
    <lineage>
        <taxon>Bacteria</taxon>
        <taxon>Bacillati</taxon>
        <taxon>Actinomycetota</taxon>
        <taxon>Actinomycetes</taxon>
        <taxon>Streptosporangiales</taxon>
        <taxon>Thermomonosporaceae</taxon>
        <taxon>Actinomadura</taxon>
    </lineage>
</organism>